<evidence type="ECO:0000313" key="1">
    <source>
        <dbReference type="EMBL" id="BBA38254.1"/>
    </source>
</evidence>
<reference evidence="1" key="1">
    <citation type="journal article" date="2016" name="Biosci. Biotechnol. Biochem.">
        <title>Bioconversion of AHX to AOH by resting cells of Burkholderia contaminans CH-1.</title>
        <authorList>
            <person name="Choi J.H."/>
            <person name="Kikuchi A."/>
            <person name="Pumkaeo P."/>
            <person name="Hirai H."/>
            <person name="Tokuyama S."/>
            <person name="Kawagishi H."/>
        </authorList>
    </citation>
    <scope>NUCLEOTIDE SEQUENCE</scope>
    <source>
        <strain evidence="1">CH-1</strain>
    </source>
</reference>
<dbReference type="EMBL" id="AP018357">
    <property type="protein sequence ID" value="BBA38254.1"/>
    <property type="molecule type" value="Genomic_DNA"/>
</dbReference>
<gene>
    <name evidence="1" type="ORF">BCCH1_06700</name>
</gene>
<protein>
    <submittedName>
        <fullName evidence="1">Uncharacterized protein</fullName>
    </submittedName>
</protein>
<sequence length="113" mass="12878">METMQQARLDAAAAANAEDASVWRWFCALLEERRVRWRYAFGQWVVSVDRVRVAAESNFHDAIRAAKQAAENRGLGLLHEASGDVRRPRVNEDVTRCLRSDDECMRSPVGHTH</sequence>
<accession>A0A286P611</accession>
<organism evidence="1">
    <name type="scientific">Burkholderia contaminans</name>
    <dbReference type="NCBI Taxonomy" id="488447"/>
    <lineage>
        <taxon>Bacteria</taxon>
        <taxon>Pseudomonadati</taxon>
        <taxon>Pseudomonadota</taxon>
        <taxon>Betaproteobacteria</taxon>
        <taxon>Burkholderiales</taxon>
        <taxon>Burkholderiaceae</taxon>
        <taxon>Burkholderia</taxon>
        <taxon>Burkholderia cepacia complex</taxon>
    </lineage>
</organism>
<reference evidence="1" key="2">
    <citation type="journal article" date="2017" name="Genome Announc.">
        <title>High-Quality Draft Genome Sequence of Burkholderia contaminans CH-1, a Gram-Negative Bacterium That Metabolizes 2-Azahypoxanthine, a Plant Growth-Regulating Compound.</title>
        <authorList>
            <person name="Choi J.-H."/>
            <person name="Sugiura H."/>
            <person name="Moriuchi R."/>
            <person name="Kawagishi H."/>
            <person name="Dohra H."/>
        </authorList>
    </citation>
    <scope>NUCLEOTIDE SEQUENCE</scope>
    <source>
        <strain evidence="1">CH-1</strain>
    </source>
</reference>
<name>A0A286P611_9BURK</name>
<dbReference type="AlphaFoldDB" id="A0A286P611"/>
<proteinExistence type="predicted"/>